<dbReference type="STRING" id="137246.A0A401TC92"/>
<evidence type="ECO:0000256" key="2">
    <source>
        <dbReference type="ARBA" id="ARBA00022737"/>
    </source>
</evidence>
<keyword evidence="3" id="KW-0325">Glycoprotein</keyword>
<name>A0A401TC92_CHIPU</name>
<dbReference type="GO" id="GO:0017157">
    <property type="term" value="P:regulation of exocytosis"/>
    <property type="evidence" value="ECO:0007669"/>
    <property type="project" value="TreeGrafter"/>
</dbReference>
<dbReference type="PROSITE" id="PS50912">
    <property type="entry name" value="EAR"/>
    <property type="match status" value="6"/>
</dbReference>
<keyword evidence="2" id="KW-0677">Repeat</keyword>
<dbReference type="Proteomes" id="UP000287033">
    <property type="component" value="Unassembled WGS sequence"/>
</dbReference>
<comment type="caution">
    <text evidence="4">The sequence shown here is derived from an EMBL/GenBank/DDBJ whole genome shotgun (WGS) entry which is preliminary data.</text>
</comment>
<evidence type="ECO:0000256" key="1">
    <source>
        <dbReference type="ARBA" id="ARBA00022729"/>
    </source>
</evidence>
<evidence type="ECO:0000313" key="4">
    <source>
        <dbReference type="EMBL" id="GCC40225.1"/>
    </source>
</evidence>
<dbReference type="GO" id="GO:0008021">
    <property type="term" value="C:synaptic vesicle"/>
    <property type="evidence" value="ECO:0007669"/>
    <property type="project" value="TreeGrafter"/>
</dbReference>
<dbReference type="InterPro" id="IPR005492">
    <property type="entry name" value="EPTP"/>
</dbReference>
<keyword evidence="5" id="KW-1185">Reference proteome</keyword>
<evidence type="ECO:0000256" key="3">
    <source>
        <dbReference type="ARBA" id="ARBA00023180"/>
    </source>
</evidence>
<proteinExistence type="predicted"/>
<protein>
    <submittedName>
        <fullName evidence="4">Uncharacterized protein</fullName>
    </submittedName>
</protein>
<accession>A0A401TC92</accession>
<gene>
    <name evidence="4" type="ORF">chiPu_0024117</name>
</gene>
<dbReference type="EMBL" id="BEZZ01032943">
    <property type="protein sequence ID" value="GCC40225.1"/>
    <property type="molecule type" value="Genomic_DNA"/>
</dbReference>
<dbReference type="PANTHER" id="PTHR24367">
    <property type="entry name" value="LEUCINE-RICH REPEAT-CONTAINING PROTEIN"/>
    <property type="match status" value="1"/>
</dbReference>
<organism evidence="4 5">
    <name type="scientific">Chiloscyllium punctatum</name>
    <name type="common">Brownbanded bambooshark</name>
    <name type="synonym">Hemiscyllium punctatum</name>
    <dbReference type="NCBI Taxonomy" id="137246"/>
    <lineage>
        <taxon>Eukaryota</taxon>
        <taxon>Metazoa</taxon>
        <taxon>Chordata</taxon>
        <taxon>Craniata</taxon>
        <taxon>Vertebrata</taxon>
        <taxon>Chondrichthyes</taxon>
        <taxon>Elasmobranchii</taxon>
        <taxon>Galeomorphii</taxon>
        <taxon>Galeoidea</taxon>
        <taxon>Orectolobiformes</taxon>
        <taxon>Hemiscylliidae</taxon>
        <taxon>Chiloscyllium</taxon>
    </lineage>
</organism>
<dbReference type="OrthoDB" id="6066926at2759"/>
<sequence length="298" mass="34160">MPFLDRNFSIFQRQAQPRLIGVLFPTAHAAVYCKPLVIEGQLYIVLAQLSQGSHIYRWDGYGGTFVKIQDIDAARIQKPNDIETFTIDGEWYFVIADSSKAGSTTVYKWNKVGFYSHHSLHPWHRDTDAEYVETDNKPKLILASSTQTPVIYQWSKSQRQFTYLTEIPGMLDVHAVKHFHFGKALYLCLVRFIGDSKLVKWEGHRFTEIQALPSRGSVGAQPFRVAHWQYLVLGSDFSFSHVYLWDAGKLSFSRFQDWNVRAPRAFQVVPIHSVNLVLASSFKGNTIVYRHLVIDTSA</sequence>
<dbReference type="SUPFAM" id="SSF63829">
    <property type="entry name" value="Calcium-dependent phosphotriesterase"/>
    <property type="match status" value="1"/>
</dbReference>
<dbReference type="OMA" id="TPVIYQW"/>
<keyword evidence="1" id="KW-0732">Signal</keyword>
<dbReference type="InterPro" id="IPR051295">
    <property type="entry name" value="LGI_related"/>
</dbReference>
<dbReference type="InterPro" id="IPR009039">
    <property type="entry name" value="EAR"/>
</dbReference>
<dbReference type="PANTHER" id="PTHR24367:SF10">
    <property type="entry name" value="LEUCINE-RICH REPEAT LGI FAMILY MEMBER 3"/>
    <property type="match status" value="1"/>
</dbReference>
<dbReference type="Pfam" id="PF03736">
    <property type="entry name" value="EPTP"/>
    <property type="match status" value="5"/>
</dbReference>
<reference evidence="4 5" key="1">
    <citation type="journal article" date="2018" name="Nat. Ecol. Evol.">
        <title>Shark genomes provide insights into elasmobranch evolution and the origin of vertebrates.</title>
        <authorList>
            <person name="Hara Y"/>
            <person name="Yamaguchi K"/>
            <person name="Onimaru K"/>
            <person name="Kadota M"/>
            <person name="Koyanagi M"/>
            <person name="Keeley SD"/>
            <person name="Tatsumi K"/>
            <person name="Tanaka K"/>
            <person name="Motone F"/>
            <person name="Kageyama Y"/>
            <person name="Nozu R"/>
            <person name="Adachi N"/>
            <person name="Nishimura O"/>
            <person name="Nakagawa R"/>
            <person name="Tanegashima C"/>
            <person name="Kiyatake I"/>
            <person name="Matsumoto R"/>
            <person name="Murakumo K"/>
            <person name="Nishida K"/>
            <person name="Terakita A"/>
            <person name="Kuratani S"/>
            <person name="Sato K"/>
            <person name="Hyodo S Kuraku.S."/>
        </authorList>
    </citation>
    <scope>NUCLEOTIDE SEQUENCE [LARGE SCALE GENOMIC DNA]</scope>
</reference>
<evidence type="ECO:0000313" key="5">
    <source>
        <dbReference type="Proteomes" id="UP000287033"/>
    </source>
</evidence>
<dbReference type="AlphaFoldDB" id="A0A401TC92"/>